<name>A0AAE1MVS2_9FABA</name>
<dbReference type="PANTHER" id="PTHR47926">
    <property type="entry name" value="PENTATRICOPEPTIDE REPEAT-CONTAINING PROTEIN"/>
    <property type="match status" value="1"/>
</dbReference>
<evidence type="ECO:0000256" key="2">
    <source>
        <dbReference type="ARBA" id="ARBA00022737"/>
    </source>
</evidence>
<dbReference type="InterPro" id="IPR002885">
    <property type="entry name" value="PPR_rpt"/>
</dbReference>
<sequence length="649" mass="72867">MLPAISLSTTVTVKTNISVTLDPHSRKLNFNSTLRFLSKSGHLDEALRLIESSPSKSAAYKPDDIEALSFLLHACISRKSFSHGQKLYLHFLRSPDRFKQDLLRNPILKSKFITLFSVCGRINEACRIFNFGPEDEKMSESVWVAMAIGYSRNGFSKEALKLYCEMLSTGHVRPNNFALSMALKACADMSDSLVGSAVHAQIIKSDEEADQVVNNALLRFYVECGCLGEALKVFEEMPQRNVVSWNTLMSGVAAQGKVSEAFDVFRVMQRENIKFSCVSLTTILSMCARVTALHSGKEIHGQIVKSRKKGDLPLLNSLMDMYAKCGAHAYCEKVFYSMQNRDLTSWNTMLTGYAINGYIEEAMALFDEMISYGMKPDSITFIALLSGCSYSGLADKGQELFNMMEDYEMKPSVEHYACLVDILGRAGRIEEALDLVRNMPMNPSGSIWGSLLNSCRLHRNVPLAEFVAERLFEIEPHNAGNYVMLSNIYAKAEMWHGVKRVRDMMAMRGIKKETGCSWTQIKHRIHTFIAGGSSDFRSSAEYLKTLNELSDAIKGAGYIPDTGVVLHDVNEEMKVTWVCGHSERIAAIFSLIHTADGMPIRITNNLRVCGDCHSWMKAVSRVTRRMIVLRDTNRFHHFVNGSCSCKDFW</sequence>
<dbReference type="Proteomes" id="UP001293593">
    <property type="component" value="Unassembled WGS sequence"/>
</dbReference>
<feature type="repeat" description="PPR" evidence="3">
    <location>
        <begin position="139"/>
        <end position="173"/>
    </location>
</feature>
<dbReference type="Pfam" id="PF20431">
    <property type="entry name" value="E_motif"/>
    <property type="match status" value="1"/>
</dbReference>
<feature type="repeat" description="PPR" evidence="3">
    <location>
        <begin position="241"/>
        <end position="275"/>
    </location>
</feature>
<dbReference type="InterPro" id="IPR046848">
    <property type="entry name" value="E_motif"/>
</dbReference>
<dbReference type="AlphaFoldDB" id="A0AAE1MVS2"/>
<dbReference type="FunFam" id="1.25.40.10:FF:000031">
    <property type="entry name" value="Pentatricopeptide repeat-containing protein mitochondrial"/>
    <property type="match status" value="1"/>
</dbReference>
<evidence type="ECO:0000313" key="5">
    <source>
        <dbReference type="EMBL" id="KAK4278143.1"/>
    </source>
</evidence>
<dbReference type="GO" id="GO:0008270">
    <property type="term" value="F:zinc ion binding"/>
    <property type="evidence" value="ECO:0007669"/>
    <property type="project" value="InterPro"/>
</dbReference>
<dbReference type="SUPFAM" id="SSF48452">
    <property type="entry name" value="TPR-like"/>
    <property type="match status" value="1"/>
</dbReference>
<evidence type="ECO:0000313" key="6">
    <source>
        <dbReference type="Proteomes" id="UP001293593"/>
    </source>
</evidence>
<evidence type="ECO:0000256" key="1">
    <source>
        <dbReference type="ARBA" id="ARBA00006643"/>
    </source>
</evidence>
<dbReference type="Gene3D" id="1.25.40.10">
    <property type="entry name" value="Tetratricopeptide repeat domain"/>
    <property type="match status" value="3"/>
</dbReference>
<dbReference type="PANTHER" id="PTHR47926:SF347">
    <property type="entry name" value="PENTATRICOPEPTIDE REPEAT-CONTAINING PROTEIN"/>
    <property type="match status" value="1"/>
</dbReference>
<dbReference type="InterPro" id="IPR032867">
    <property type="entry name" value="DYW_dom"/>
</dbReference>
<feature type="repeat" description="PPR" evidence="3">
    <location>
        <begin position="210"/>
        <end position="240"/>
    </location>
</feature>
<dbReference type="FunFam" id="1.25.40.10:FF:000366">
    <property type="entry name" value="Pentatricopeptide (PPR) repeat-containing protein"/>
    <property type="match status" value="1"/>
</dbReference>
<protein>
    <recommendedName>
        <fullName evidence="4">DYW domain-containing protein</fullName>
    </recommendedName>
</protein>
<dbReference type="Pfam" id="PF14432">
    <property type="entry name" value="DYW_deaminase"/>
    <property type="match status" value="1"/>
</dbReference>
<dbReference type="InterPro" id="IPR046960">
    <property type="entry name" value="PPR_At4g14850-like_plant"/>
</dbReference>
<reference evidence="5" key="1">
    <citation type="submission" date="2023-10" db="EMBL/GenBank/DDBJ databases">
        <title>Chromosome-level genome of the transformable northern wattle, Acacia crassicarpa.</title>
        <authorList>
            <person name="Massaro I."/>
            <person name="Sinha N.R."/>
            <person name="Poethig S."/>
            <person name="Leichty A.R."/>
        </authorList>
    </citation>
    <scope>NUCLEOTIDE SEQUENCE</scope>
    <source>
        <strain evidence="5">Acra3RX</strain>
        <tissue evidence="5">Leaf</tissue>
    </source>
</reference>
<evidence type="ECO:0000259" key="4">
    <source>
        <dbReference type="Pfam" id="PF14432"/>
    </source>
</evidence>
<dbReference type="Pfam" id="PF01535">
    <property type="entry name" value="PPR"/>
    <property type="match status" value="2"/>
</dbReference>
<feature type="domain" description="DYW" evidence="4">
    <location>
        <begin position="557"/>
        <end position="649"/>
    </location>
</feature>
<feature type="repeat" description="PPR" evidence="3">
    <location>
        <begin position="377"/>
        <end position="411"/>
    </location>
</feature>
<evidence type="ECO:0000256" key="3">
    <source>
        <dbReference type="PROSITE-ProRule" id="PRU00708"/>
    </source>
</evidence>
<dbReference type="PROSITE" id="PS51375">
    <property type="entry name" value="PPR"/>
    <property type="match status" value="5"/>
</dbReference>
<dbReference type="GO" id="GO:0003723">
    <property type="term" value="F:RNA binding"/>
    <property type="evidence" value="ECO:0007669"/>
    <property type="project" value="InterPro"/>
</dbReference>
<keyword evidence="2" id="KW-0677">Repeat</keyword>
<accession>A0AAE1MVS2</accession>
<dbReference type="NCBIfam" id="TIGR00756">
    <property type="entry name" value="PPR"/>
    <property type="match status" value="5"/>
</dbReference>
<feature type="repeat" description="PPR" evidence="3">
    <location>
        <begin position="342"/>
        <end position="376"/>
    </location>
</feature>
<dbReference type="Pfam" id="PF13041">
    <property type="entry name" value="PPR_2"/>
    <property type="match status" value="2"/>
</dbReference>
<dbReference type="FunFam" id="1.25.40.10:FF:000344">
    <property type="entry name" value="Pentatricopeptide repeat-containing protein"/>
    <property type="match status" value="1"/>
</dbReference>
<comment type="similarity">
    <text evidence="1">Belongs to the PPR family. PCMP-H subfamily.</text>
</comment>
<dbReference type="InterPro" id="IPR011990">
    <property type="entry name" value="TPR-like_helical_dom_sf"/>
</dbReference>
<gene>
    <name evidence="5" type="ORF">QN277_016031</name>
</gene>
<keyword evidence="6" id="KW-1185">Reference proteome</keyword>
<organism evidence="5 6">
    <name type="scientific">Acacia crassicarpa</name>
    <name type="common">northern wattle</name>
    <dbReference type="NCBI Taxonomy" id="499986"/>
    <lineage>
        <taxon>Eukaryota</taxon>
        <taxon>Viridiplantae</taxon>
        <taxon>Streptophyta</taxon>
        <taxon>Embryophyta</taxon>
        <taxon>Tracheophyta</taxon>
        <taxon>Spermatophyta</taxon>
        <taxon>Magnoliopsida</taxon>
        <taxon>eudicotyledons</taxon>
        <taxon>Gunneridae</taxon>
        <taxon>Pentapetalae</taxon>
        <taxon>rosids</taxon>
        <taxon>fabids</taxon>
        <taxon>Fabales</taxon>
        <taxon>Fabaceae</taxon>
        <taxon>Caesalpinioideae</taxon>
        <taxon>mimosoid clade</taxon>
        <taxon>Acacieae</taxon>
        <taxon>Acacia</taxon>
    </lineage>
</organism>
<dbReference type="GO" id="GO:0009451">
    <property type="term" value="P:RNA modification"/>
    <property type="evidence" value="ECO:0007669"/>
    <property type="project" value="InterPro"/>
</dbReference>
<proteinExistence type="inferred from homology"/>
<comment type="caution">
    <text evidence="5">The sequence shown here is derived from an EMBL/GenBank/DDBJ whole genome shotgun (WGS) entry which is preliminary data.</text>
</comment>
<dbReference type="EMBL" id="JAWXYG010000003">
    <property type="protein sequence ID" value="KAK4278143.1"/>
    <property type="molecule type" value="Genomic_DNA"/>
</dbReference>